<reference evidence="1 3" key="1">
    <citation type="journal article" date="2008" name="Science">
        <title>The Physcomitrella genome reveals evolutionary insights into the conquest of land by plants.</title>
        <authorList>
            <person name="Rensing S."/>
            <person name="Lang D."/>
            <person name="Zimmer A."/>
            <person name="Terry A."/>
            <person name="Salamov A."/>
            <person name="Shapiro H."/>
            <person name="Nishiyama T."/>
            <person name="Perroud P.-F."/>
            <person name="Lindquist E."/>
            <person name="Kamisugi Y."/>
            <person name="Tanahashi T."/>
            <person name="Sakakibara K."/>
            <person name="Fujita T."/>
            <person name="Oishi K."/>
            <person name="Shin-I T."/>
            <person name="Kuroki Y."/>
            <person name="Toyoda A."/>
            <person name="Suzuki Y."/>
            <person name="Hashimoto A."/>
            <person name="Yamaguchi K."/>
            <person name="Sugano A."/>
            <person name="Kohara Y."/>
            <person name="Fujiyama A."/>
            <person name="Anterola A."/>
            <person name="Aoki S."/>
            <person name="Ashton N."/>
            <person name="Barbazuk W.B."/>
            <person name="Barker E."/>
            <person name="Bennetzen J."/>
            <person name="Bezanilla M."/>
            <person name="Blankenship R."/>
            <person name="Cho S.H."/>
            <person name="Dutcher S."/>
            <person name="Estelle M."/>
            <person name="Fawcett J.A."/>
            <person name="Gundlach H."/>
            <person name="Hanada K."/>
            <person name="Heyl A."/>
            <person name="Hicks K.A."/>
            <person name="Hugh J."/>
            <person name="Lohr M."/>
            <person name="Mayer K."/>
            <person name="Melkozernov A."/>
            <person name="Murata T."/>
            <person name="Nelson D."/>
            <person name="Pils B."/>
            <person name="Prigge M."/>
            <person name="Reiss B."/>
            <person name="Renner T."/>
            <person name="Rombauts S."/>
            <person name="Rushton P."/>
            <person name="Sanderfoot A."/>
            <person name="Schween G."/>
            <person name="Shiu S.-H."/>
            <person name="Stueber K."/>
            <person name="Theodoulou F.L."/>
            <person name="Tu H."/>
            <person name="Van de Peer Y."/>
            <person name="Verrier P.J."/>
            <person name="Waters E."/>
            <person name="Wood A."/>
            <person name="Yang L."/>
            <person name="Cove D."/>
            <person name="Cuming A."/>
            <person name="Hasebe M."/>
            <person name="Lucas S."/>
            <person name="Mishler D.B."/>
            <person name="Reski R."/>
            <person name="Grigoriev I."/>
            <person name="Quatrano R.S."/>
            <person name="Boore J.L."/>
        </authorList>
    </citation>
    <scope>NUCLEOTIDE SEQUENCE [LARGE SCALE GENOMIC DNA]</scope>
    <source>
        <strain evidence="2 3">cv. Gransden 2004</strain>
    </source>
</reference>
<dbReference type="Proteomes" id="UP000006727">
    <property type="component" value="Chromosome 24"/>
</dbReference>
<dbReference type="GO" id="GO:0009055">
    <property type="term" value="F:electron transfer activity"/>
    <property type="evidence" value="ECO:0000318"/>
    <property type="project" value="GO_Central"/>
</dbReference>
<proteinExistence type="predicted"/>
<dbReference type="PANTHER" id="PTHR35709:SF1">
    <property type="entry name" value="PROTEIN PROTON GRADIENT REGULATION 5, CHLOROPLASTIC"/>
    <property type="match status" value="1"/>
</dbReference>
<evidence type="ECO:0000313" key="3">
    <source>
        <dbReference type="Proteomes" id="UP000006727"/>
    </source>
</evidence>
<dbReference type="STRING" id="3218.A0A2K1IGE4"/>
<dbReference type="PaxDb" id="3218-PP1S16_274V6.1"/>
<dbReference type="OrthoDB" id="26525at2759"/>
<protein>
    <recommendedName>
        <fullName evidence="4">Proton gradient regulation 5</fullName>
    </recommendedName>
</protein>
<dbReference type="GO" id="GO:0009773">
    <property type="term" value="P:photosynthetic electron transport in photosystem I"/>
    <property type="evidence" value="ECO:0000318"/>
    <property type="project" value="GO_Central"/>
</dbReference>
<dbReference type="AlphaFoldDB" id="A0A2K1IGE4"/>
<reference evidence="1 3" key="2">
    <citation type="journal article" date="2018" name="Plant J.">
        <title>The Physcomitrella patens chromosome-scale assembly reveals moss genome structure and evolution.</title>
        <authorList>
            <person name="Lang D."/>
            <person name="Ullrich K.K."/>
            <person name="Murat F."/>
            <person name="Fuchs J."/>
            <person name="Jenkins J."/>
            <person name="Haas F.B."/>
            <person name="Piednoel M."/>
            <person name="Gundlach H."/>
            <person name="Van Bel M."/>
            <person name="Meyberg R."/>
            <person name="Vives C."/>
            <person name="Morata J."/>
            <person name="Symeonidi A."/>
            <person name="Hiss M."/>
            <person name="Muchero W."/>
            <person name="Kamisugi Y."/>
            <person name="Saleh O."/>
            <person name="Blanc G."/>
            <person name="Decker E.L."/>
            <person name="van Gessel N."/>
            <person name="Grimwood J."/>
            <person name="Hayes R.D."/>
            <person name="Graham S.W."/>
            <person name="Gunter L.E."/>
            <person name="McDaniel S.F."/>
            <person name="Hoernstein S.N.W."/>
            <person name="Larsson A."/>
            <person name="Li F.W."/>
            <person name="Perroud P.F."/>
            <person name="Phillips J."/>
            <person name="Ranjan P."/>
            <person name="Rokshar D.S."/>
            <person name="Rothfels C.J."/>
            <person name="Schneider L."/>
            <person name="Shu S."/>
            <person name="Stevenson D.W."/>
            <person name="Thummler F."/>
            <person name="Tillich M."/>
            <person name="Villarreal Aguilar J.C."/>
            <person name="Widiez T."/>
            <person name="Wong G.K."/>
            <person name="Wymore A."/>
            <person name="Zhang Y."/>
            <person name="Zimmer A.D."/>
            <person name="Quatrano R.S."/>
            <person name="Mayer K.F.X."/>
            <person name="Goodstein D."/>
            <person name="Casacuberta J.M."/>
            <person name="Vandepoele K."/>
            <person name="Reski R."/>
            <person name="Cuming A.C."/>
            <person name="Tuskan G.A."/>
            <person name="Maumus F."/>
            <person name="Salse J."/>
            <person name="Schmutz J."/>
            <person name="Rensing S.A."/>
        </authorList>
    </citation>
    <scope>NUCLEOTIDE SEQUENCE [LARGE SCALE GENOMIC DNA]</scope>
    <source>
        <strain evidence="2 3">cv. Gransden 2004</strain>
    </source>
</reference>
<dbReference type="Gramene" id="Pp3c24_11690V3.1">
    <property type="protein sequence ID" value="Pp3c24_11690V3.1"/>
    <property type="gene ID" value="Pp3c24_11690"/>
</dbReference>
<dbReference type="PANTHER" id="PTHR35709">
    <property type="entry name" value="PROTEIN PROTON GRADIENT REGULATION 5, CHLOROPLASTIC"/>
    <property type="match status" value="1"/>
</dbReference>
<evidence type="ECO:0008006" key="4">
    <source>
        <dbReference type="Google" id="ProtNLM"/>
    </source>
</evidence>
<evidence type="ECO:0000313" key="1">
    <source>
        <dbReference type="EMBL" id="PNR28344.1"/>
    </source>
</evidence>
<dbReference type="EnsemblPlants" id="Pp3c24_11690V3.1">
    <property type="protein sequence ID" value="Pp3c24_11690V3.1"/>
    <property type="gene ID" value="Pp3c24_11690"/>
</dbReference>
<name>A0A2K1IGE4_PHYPA</name>
<dbReference type="InterPro" id="IPR037497">
    <property type="entry name" value="PGR5"/>
</dbReference>
<dbReference type="RefSeq" id="XP_024364639.1">
    <property type="nucleotide sequence ID" value="XM_024508871.2"/>
</dbReference>
<organism evidence="1">
    <name type="scientific">Physcomitrium patens</name>
    <name type="common">Spreading-leaved earth moss</name>
    <name type="synonym">Physcomitrella patens</name>
    <dbReference type="NCBI Taxonomy" id="3218"/>
    <lineage>
        <taxon>Eukaryota</taxon>
        <taxon>Viridiplantae</taxon>
        <taxon>Streptophyta</taxon>
        <taxon>Embryophyta</taxon>
        <taxon>Bryophyta</taxon>
        <taxon>Bryophytina</taxon>
        <taxon>Bryopsida</taxon>
        <taxon>Funariidae</taxon>
        <taxon>Funariales</taxon>
        <taxon>Funariaceae</taxon>
        <taxon>Physcomitrium</taxon>
    </lineage>
</organism>
<reference evidence="2" key="3">
    <citation type="submission" date="2020-12" db="UniProtKB">
        <authorList>
            <consortium name="EnsemblPlants"/>
        </authorList>
    </citation>
    <scope>IDENTIFICATION</scope>
</reference>
<dbReference type="GO" id="GO:0009644">
    <property type="term" value="P:response to high light intensity"/>
    <property type="evidence" value="ECO:0007669"/>
    <property type="project" value="InterPro"/>
</dbReference>
<evidence type="ECO:0000313" key="2">
    <source>
        <dbReference type="EnsemblPlants" id="Pp3c24_11690V3.1"/>
    </source>
</evidence>
<dbReference type="EMBL" id="ABEU02000024">
    <property type="protein sequence ID" value="PNR28344.1"/>
    <property type="molecule type" value="Genomic_DNA"/>
</dbReference>
<keyword evidence="3" id="KW-1185">Reference proteome</keyword>
<accession>A0A2K1IGE4</accession>
<sequence length="263" mass="28942">MVLEQFDCAPSILPLKNYSWIFRKVLYIASPPFTDGSPMTGVYIHHLKHLCGGDDAMNFLRTIRVSWWQVCLSNNHPTSQNSCCGNPKLSVLRTNHSGCSGQAFTTAQAVCRITWSPLWFQELEWSTRTIGLGRMAIARLAVASMPSAELVRVNWSSSALSGDGSNRQLYYPVHRVSSASLPRPAQPRAMGNKNDGKGLFAPIVVIARNAIGKKEFNQLRGKAIALHSQVIGEFCKTIGADSKQKQGLIRLAKKNGEKLGFLA</sequence>
<dbReference type="GeneID" id="112276988"/>
<gene>
    <name evidence="2" type="primary">LOC112276988</name>
    <name evidence="1" type="ORF">PHYPA_028936</name>
</gene>
<dbReference type="GO" id="GO:0009507">
    <property type="term" value="C:chloroplast"/>
    <property type="evidence" value="ECO:0000318"/>
    <property type="project" value="GO_Central"/>
</dbReference>